<organism evidence="2 3">
    <name type="scientific">Drechslerella dactyloides</name>
    <name type="common">Nematode-trapping fungus</name>
    <name type="synonym">Arthrobotrys dactyloides</name>
    <dbReference type="NCBI Taxonomy" id="74499"/>
    <lineage>
        <taxon>Eukaryota</taxon>
        <taxon>Fungi</taxon>
        <taxon>Dikarya</taxon>
        <taxon>Ascomycota</taxon>
        <taxon>Pezizomycotina</taxon>
        <taxon>Orbiliomycetes</taxon>
        <taxon>Orbiliales</taxon>
        <taxon>Orbiliaceae</taxon>
        <taxon>Drechslerella</taxon>
    </lineage>
</organism>
<evidence type="ECO:0008006" key="4">
    <source>
        <dbReference type="Google" id="ProtNLM"/>
    </source>
</evidence>
<dbReference type="EMBL" id="JAQGDS010000013">
    <property type="protein sequence ID" value="KAJ6256345.1"/>
    <property type="molecule type" value="Genomic_DNA"/>
</dbReference>
<proteinExistence type="predicted"/>
<evidence type="ECO:0000256" key="1">
    <source>
        <dbReference type="SAM" id="MobiDB-lite"/>
    </source>
</evidence>
<feature type="region of interest" description="Disordered" evidence="1">
    <location>
        <begin position="456"/>
        <end position="482"/>
    </location>
</feature>
<evidence type="ECO:0000313" key="2">
    <source>
        <dbReference type="EMBL" id="KAJ6256345.1"/>
    </source>
</evidence>
<dbReference type="SUPFAM" id="SSF52047">
    <property type="entry name" value="RNI-like"/>
    <property type="match status" value="1"/>
</dbReference>
<gene>
    <name evidence="2" type="ORF">Dda_8843</name>
</gene>
<dbReference type="InterPro" id="IPR032675">
    <property type="entry name" value="LRR_dom_sf"/>
</dbReference>
<dbReference type="Proteomes" id="UP001221413">
    <property type="component" value="Unassembled WGS sequence"/>
</dbReference>
<dbReference type="Gene3D" id="3.80.10.10">
    <property type="entry name" value="Ribonuclease Inhibitor"/>
    <property type="match status" value="2"/>
</dbReference>
<reference evidence="2" key="1">
    <citation type="submission" date="2023-01" db="EMBL/GenBank/DDBJ databases">
        <title>The chitinases involved in constricting ring structure development in the nematode-trapping fungus Drechslerella dactyloides.</title>
        <authorList>
            <person name="Wang R."/>
            <person name="Zhang L."/>
            <person name="Tang P."/>
            <person name="Li S."/>
            <person name="Liang L."/>
        </authorList>
    </citation>
    <scope>NUCLEOTIDE SEQUENCE</scope>
    <source>
        <strain evidence="2">YMF1.00031</strain>
    </source>
</reference>
<keyword evidence="3" id="KW-1185">Reference proteome</keyword>
<sequence>MANLIDLPPEIQYNIYRELFHCQDFFNVCVTCKTMYKIATPLLYEMVNIMTNDEYQWEERQVRCLTTLENRSLKLIKQLLNFCVRPANTRECMELIRRMDEDQLQCIELFQKGEHGDGCKEVVEAMFRKNKKFRAMYVDMGEQSLYDTFFPLIASSARCLTTLILVIEKKDSFLYDLDKLIAFLRSLRYLRSFELDMVEYFEDSPWYSDEGVKLIDAIFALPTVEQLVFGGSDFPYDLYHDRHPDKRIGGNLTQFGFFSSVGCDTFLLRNFDPQRLRALRILWPVDTDFGILAEFMLSFKGLRSLHLTLRNPDAFENLRCISHHGETLERLSLRVFTPSDKPFARFQHTHEDFEDLLKKCTALRELAVPLMYLHQRWGQTFDRATDGVDDVLWMDLDWKFHWPNTVSPIESLHVLNEPLPADNALRSAYHKTRRRHVITRFAQAFHEQLNIRGVSDAITPPKPDAVATSPTPTATLDKENMDPENIPQKPPQALLPNLRALLFGDNTKCGRDSCLYLHDWEFEEMDLVPVVIDKVDANSKTPAPTCNCSANGEGDGDSEVLRTRTGGAVDWEFREVGWAEFVGRFPWLHDFEIDARGWMDECAPLSRLALCPFFKTLKNVSLSCSLFRQIAAEFAFSRCVVPLHCRNGLDVARMKRIMLSDEKILACVRDFAIVLDMASVSDGTKEREVIVGAVTLEKQREQREQLRCLAERLSVSRLRSVSISRHLILDPETVFDIPKLFPHITHLSLRSGRLVENLESPQHPLINAPFAEFVDRFKNLQHLSLDLRQRRIGANVSGAIHIPFELISRNSTTLQSLAVEIDAFRRNESSDRLQRLLRDATADTAADPKLWESFISQRYTVVPTQLPALRKLQLRGLPYLHNLNNLFAQNVWRPASLTALRLDLCRYADEFLVDVAQDLTALKCLAVCMSCEWRTLSVVLPALPPLDKLFLKFKSPSETSTDSFDVDFALRVHRASLRTLWFECVPNSGRMGQLLSKWIESAMVRMPRLEELAVPEAAIWPEFSVVSTKVLQPRSPRILRVLSTPRTFIEESYRNAITAATVSKLVIGAPKFNGRLRLPKLQLVVFGTWSLDQTVGATEAYVPRFWRVAYKAGEGGGGAVPVVERVGYMDAMKMFPRSAVLNFDAGEREWADVVDS</sequence>
<dbReference type="AlphaFoldDB" id="A0AAD6NFI4"/>
<accession>A0AAD6NFI4</accession>
<comment type="caution">
    <text evidence="2">The sequence shown here is derived from an EMBL/GenBank/DDBJ whole genome shotgun (WGS) entry which is preliminary data.</text>
</comment>
<evidence type="ECO:0000313" key="3">
    <source>
        <dbReference type="Proteomes" id="UP001221413"/>
    </source>
</evidence>
<name>A0AAD6NFI4_DREDA</name>
<protein>
    <recommendedName>
        <fullName evidence="4">F-box domain-containing protein</fullName>
    </recommendedName>
</protein>